<dbReference type="AlphaFoldDB" id="A0A7W8M9T3"/>
<dbReference type="SUPFAM" id="SSF54427">
    <property type="entry name" value="NTF2-like"/>
    <property type="match status" value="1"/>
</dbReference>
<name>A0A7W8M9T3_9BURK</name>
<evidence type="ECO:0000313" key="2">
    <source>
        <dbReference type="EMBL" id="MBB5272952.1"/>
    </source>
</evidence>
<dbReference type="GO" id="GO:0004497">
    <property type="term" value="F:monooxygenase activity"/>
    <property type="evidence" value="ECO:0007669"/>
    <property type="project" value="TreeGrafter"/>
</dbReference>
<dbReference type="RefSeq" id="WP_183968998.1">
    <property type="nucleotide sequence ID" value="NZ_BAABEW010000024.1"/>
</dbReference>
<evidence type="ECO:0000256" key="1">
    <source>
        <dbReference type="ARBA" id="ARBA00023002"/>
    </source>
</evidence>
<dbReference type="Proteomes" id="UP000532440">
    <property type="component" value="Unassembled WGS sequence"/>
</dbReference>
<dbReference type="PANTHER" id="PTHR43539:SF68">
    <property type="entry name" value="FLAVIN-BINDING MONOOXYGENASE-LIKE PROTEIN (AFU_ORTHOLOGUE AFUA_4G09220)"/>
    <property type="match status" value="1"/>
</dbReference>
<dbReference type="InterPro" id="IPR036188">
    <property type="entry name" value="FAD/NAD-bd_sf"/>
</dbReference>
<dbReference type="EMBL" id="JACHGB010000005">
    <property type="protein sequence ID" value="MBB5272952.1"/>
    <property type="molecule type" value="Genomic_DNA"/>
</dbReference>
<dbReference type="InterPro" id="IPR032710">
    <property type="entry name" value="NTF2-like_dom_sf"/>
</dbReference>
<dbReference type="Pfam" id="PF13738">
    <property type="entry name" value="Pyr_redox_3"/>
    <property type="match status" value="1"/>
</dbReference>
<keyword evidence="3" id="KW-1185">Reference proteome</keyword>
<dbReference type="PANTHER" id="PTHR43539">
    <property type="entry name" value="FLAVIN-BINDING MONOOXYGENASE-LIKE PROTEIN (AFU_ORTHOLOGUE AFUA_4G09220)"/>
    <property type="match status" value="1"/>
</dbReference>
<sequence>MNTSTPTATAQEWLGRFDAALSGSDPAAAAALFGAESYWRDLVSFTWNIRTMEGRDSIAAMLAGTLAATRPSSWRLDGEATRAGEVTEAWLVFETALGRGRGHVRLKDGRCWTLTTMLAELKGFEERRGEKRPRGVEHGVRRNRRSWLEERAAEQAELGHVRQPYCLVVGGGQGGIALAARLKQLEVPALVIDSHPRAGDAWRARYRSLCLHDPVWYDHLPYLPFPDNWPVFTPKDKMGDWLEAYTKLMELNYWSSTECRSARWDEAAQEWSVAVDRAGETVVLRPKQLILATGMSGMPEVPKFPGAERFLGEQVHSSEYRSGEAYRGRHCVVVGSNNSAHDICADLWEHEAKVTMLQRSSTLVVRSETLMDAGWGRLFSEDALRRGITTERADMTLATMPFRVMTEAQKPVYAEIARKDAGFYERLRQAGFMLDFGEDGSGLSLKYMRRGSGYYIDVGASELVADGSIALRSGVNVTELRARSVVLDDGSELPADLIVYATGYGSMNGWAAKIISQEVADRVGKCWGLGSGTAKDPGPWEGELRNMWKPTHQPGLWFHGGNLQQSRFYSLLLALQLKARMEGLETPVWGMGPVHHTS</sequence>
<proteinExistence type="predicted"/>
<dbReference type="Gene3D" id="3.50.50.60">
    <property type="entry name" value="FAD/NAD(P)-binding domain"/>
    <property type="match status" value="2"/>
</dbReference>
<accession>A0A7W8M9T3</accession>
<comment type="caution">
    <text evidence="2">The sequence shown here is derived from an EMBL/GenBank/DDBJ whole genome shotgun (WGS) entry which is preliminary data.</text>
</comment>
<reference evidence="2 3" key="1">
    <citation type="submission" date="2020-08" db="EMBL/GenBank/DDBJ databases">
        <title>Genomic Encyclopedia of Type Strains, Phase IV (KMG-IV): sequencing the most valuable type-strain genomes for metagenomic binning, comparative biology and taxonomic classification.</title>
        <authorList>
            <person name="Goeker M."/>
        </authorList>
    </citation>
    <scope>NUCLEOTIDE SEQUENCE [LARGE SCALE GENOMIC DNA]</scope>
    <source>
        <strain evidence="2 3">DSM 29781</strain>
    </source>
</reference>
<gene>
    <name evidence="2" type="ORF">HNQ70_002975</name>
</gene>
<organism evidence="2 3">
    <name type="scientific">Quisquiliibacterium transsilvanicum</name>
    <dbReference type="NCBI Taxonomy" id="1549638"/>
    <lineage>
        <taxon>Bacteria</taxon>
        <taxon>Pseudomonadati</taxon>
        <taxon>Pseudomonadota</taxon>
        <taxon>Betaproteobacteria</taxon>
        <taxon>Burkholderiales</taxon>
        <taxon>Burkholderiaceae</taxon>
        <taxon>Quisquiliibacterium</taxon>
    </lineage>
</organism>
<evidence type="ECO:0000313" key="3">
    <source>
        <dbReference type="Proteomes" id="UP000532440"/>
    </source>
</evidence>
<protein>
    <submittedName>
        <fullName evidence="2">Putative flavoprotein involved in K+ transport</fullName>
    </submittedName>
</protein>
<dbReference type="GO" id="GO:0050660">
    <property type="term" value="F:flavin adenine dinucleotide binding"/>
    <property type="evidence" value="ECO:0007669"/>
    <property type="project" value="TreeGrafter"/>
</dbReference>
<dbReference type="Gene3D" id="3.10.450.50">
    <property type="match status" value="1"/>
</dbReference>
<dbReference type="InterPro" id="IPR050982">
    <property type="entry name" value="Auxin_biosynth/cation_transpt"/>
</dbReference>
<keyword evidence="1" id="KW-0560">Oxidoreductase</keyword>
<dbReference type="SUPFAM" id="SSF51905">
    <property type="entry name" value="FAD/NAD(P)-binding domain"/>
    <property type="match status" value="1"/>
</dbReference>